<geneLocation type="plasmid" evidence="1">
    <name>pNBC436</name>
</geneLocation>
<organism evidence="1">
    <name type="scientific">Bosea sp. NBC_00436</name>
    <dbReference type="NCBI Taxonomy" id="2969620"/>
    <lineage>
        <taxon>Bacteria</taxon>
        <taxon>Pseudomonadati</taxon>
        <taxon>Pseudomonadota</taxon>
        <taxon>Alphaproteobacteria</taxon>
        <taxon>Hyphomicrobiales</taxon>
        <taxon>Boseaceae</taxon>
        <taxon>Bosea</taxon>
    </lineage>
</organism>
<dbReference type="AlphaFoldDB" id="A0A9E7ZRG3"/>
<gene>
    <name evidence="1" type="ORF">NWE54_27285</name>
</gene>
<dbReference type="EMBL" id="CP102775">
    <property type="protein sequence ID" value="UZF90003.1"/>
    <property type="molecule type" value="Genomic_DNA"/>
</dbReference>
<accession>A0A9E7ZRG3</accession>
<protein>
    <submittedName>
        <fullName evidence="1">Uncharacterized protein</fullName>
    </submittedName>
</protein>
<keyword evidence="1" id="KW-0614">Plasmid</keyword>
<sequence>MEAGFRNRISVLKPLLYIPSRCRPRCLVFEAVKEKVEAEIVALASQNQHLITDFVGQKASSLVNDDAAMSDLALKLYGLLPTMLKSIVGQDTFTSFVLDHRQRLIAAITAATQAPAGKGA</sequence>
<proteinExistence type="predicted"/>
<name>A0A9E7ZRG3_9HYPH</name>
<evidence type="ECO:0000313" key="1">
    <source>
        <dbReference type="EMBL" id="UZF90003.1"/>
    </source>
</evidence>
<reference evidence="1" key="1">
    <citation type="submission" date="2022-08" db="EMBL/GenBank/DDBJ databases">
        <title>Complete Genome Sequences of 2 Bosea sp. soil isolates.</title>
        <authorList>
            <person name="Alvarez Arevalo M."/>
            <person name="Sterndorff E.B."/>
            <person name="Faurdal D."/>
            <person name="Joergensen T.S."/>
            <person name="Weber T."/>
        </authorList>
    </citation>
    <scope>NUCLEOTIDE SEQUENCE</scope>
    <source>
        <strain evidence="1">NBC_00436</strain>
        <plasmid evidence="1">pNBC436</plasmid>
    </source>
</reference>